<evidence type="ECO:0000313" key="10">
    <source>
        <dbReference type="EMBL" id="QAT15026.1"/>
    </source>
</evidence>
<dbReference type="InterPro" id="IPR008995">
    <property type="entry name" value="Mo/tungstate-bd_C_term_dom"/>
</dbReference>
<dbReference type="InterPro" id="IPR017871">
    <property type="entry name" value="ABC_transporter-like_CS"/>
</dbReference>
<proteinExistence type="predicted"/>
<dbReference type="PROSITE" id="PS00211">
    <property type="entry name" value="ABC_TRANSPORTER_1"/>
    <property type="match status" value="1"/>
</dbReference>
<dbReference type="EC" id="3.6.3.30" evidence="12"/>
<dbReference type="InterPro" id="IPR015853">
    <property type="entry name" value="ABC_transpr_FbpC"/>
</dbReference>
<evidence type="ECO:0000256" key="5">
    <source>
        <dbReference type="ARBA" id="ARBA00022840"/>
    </source>
</evidence>
<dbReference type="GO" id="GO:0015697">
    <property type="term" value="P:quaternary ammonium group transport"/>
    <property type="evidence" value="ECO:0007669"/>
    <property type="project" value="UniProtKB-ARBA"/>
</dbReference>
<dbReference type="InterPro" id="IPR003439">
    <property type="entry name" value="ABC_transporter-like_ATP-bd"/>
</dbReference>
<dbReference type="Gene3D" id="3.40.50.300">
    <property type="entry name" value="P-loop containing nucleotide triphosphate hydrolases"/>
    <property type="match status" value="1"/>
</dbReference>
<dbReference type="EMBL" id="CP066026">
    <property type="protein sequence ID" value="QQB87593.1"/>
    <property type="molecule type" value="Genomic_DNA"/>
</dbReference>
<feature type="domain" description="ABC transporter" evidence="9">
    <location>
        <begin position="10"/>
        <end position="242"/>
    </location>
</feature>
<dbReference type="FunFam" id="3.40.50.300:FF:000425">
    <property type="entry name" value="Probable ABC transporter, ATP-binding subunit"/>
    <property type="match status" value="1"/>
</dbReference>
<keyword evidence="2" id="KW-1003">Cell membrane</keyword>
<dbReference type="GO" id="GO:0016020">
    <property type="term" value="C:membrane"/>
    <property type="evidence" value="ECO:0007669"/>
    <property type="project" value="InterPro"/>
</dbReference>
<keyword evidence="1" id="KW-0813">Transport</keyword>
<dbReference type="InterPro" id="IPR050093">
    <property type="entry name" value="ABC_SmlMolc_Importer"/>
</dbReference>
<sequence length="345" mass="36516">MTAPGNVSALTVRGATRRFGARLAVDGVDLDLHAGRITALLGPSGCGKSTLLRMIAGLEPMDDGTIHAEGRMLADTTRSTSPEARGVGLVFQDYALFPHLNVADNVAFGLKDRPRAERRRTALEWLDTVHLADRADAWPHMLSGGEQQRVALVRALARRPHTVLLDEPFSGLDRHLKSEVRQTLMGSLRAAGAAVLMVTHDAEEALLMADDLALMDKGRILQTGAPDDAYLQPVSPAAARLLGEAELLSAEVRAGVATTAFGPLPAPDAPDGPAWVMIRPGDAIVSMEGAAATVVAVAFGGPFIEVNVQAGGQTLRLRTTGPAPSIGEAIRVTLDADRARFYPRP</sequence>
<evidence type="ECO:0000256" key="8">
    <source>
        <dbReference type="ARBA" id="ARBA00023136"/>
    </source>
</evidence>
<organism evidence="12 13">
    <name type="scientific">Brevundimonas diminuta</name>
    <name type="common">Pseudomonas diminuta</name>
    <dbReference type="NCBI Taxonomy" id="293"/>
    <lineage>
        <taxon>Bacteria</taxon>
        <taxon>Pseudomonadati</taxon>
        <taxon>Pseudomonadota</taxon>
        <taxon>Alphaproteobacteria</taxon>
        <taxon>Caulobacterales</taxon>
        <taxon>Caulobacteraceae</taxon>
        <taxon>Brevundimonas</taxon>
    </lineage>
</organism>
<dbReference type="Proteomes" id="UP000596117">
    <property type="component" value="Chromosome"/>
</dbReference>
<dbReference type="InterPro" id="IPR003593">
    <property type="entry name" value="AAA+_ATPase"/>
</dbReference>
<dbReference type="CDD" id="cd03259">
    <property type="entry name" value="ABC_Carb_Solutes_like"/>
    <property type="match status" value="1"/>
</dbReference>
<gene>
    <name evidence="12" type="primary">fbpC2</name>
    <name evidence="10" type="ORF">EQG53_11990</name>
    <name evidence="11" type="ORF">I6H83_10455</name>
    <name evidence="12" type="ORF">NCTC11165_02386</name>
</gene>
<keyword evidence="15" id="KW-1185">Reference proteome</keyword>
<evidence type="ECO:0000313" key="14">
    <source>
        <dbReference type="Proteomes" id="UP000287388"/>
    </source>
</evidence>
<protein>
    <submittedName>
        <fullName evidence="10">ABC transporter ATP-binding protein</fullName>
    </submittedName>
    <submittedName>
        <fullName evidence="12">Fe(3+) ions import ATP-binding protein FbpC 2</fullName>
        <ecNumber evidence="12">3.6.3.30</ecNumber>
    </submittedName>
</protein>
<dbReference type="GO" id="GO:0016887">
    <property type="term" value="F:ATP hydrolysis activity"/>
    <property type="evidence" value="ECO:0007669"/>
    <property type="project" value="InterPro"/>
</dbReference>
<evidence type="ECO:0000259" key="9">
    <source>
        <dbReference type="PROSITE" id="PS50893"/>
    </source>
</evidence>
<dbReference type="AlphaFoldDB" id="A0A2X1AQA9"/>
<keyword evidence="8" id="KW-0472">Membrane</keyword>
<dbReference type="RefSeq" id="WP_046654027.1">
    <property type="nucleotide sequence ID" value="NZ_BJNC01000014.1"/>
</dbReference>
<dbReference type="GO" id="GO:0005524">
    <property type="term" value="F:ATP binding"/>
    <property type="evidence" value="ECO:0007669"/>
    <property type="project" value="UniProtKB-KW"/>
</dbReference>
<dbReference type="Pfam" id="PF00005">
    <property type="entry name" value="ABC_tran"/>
    <property type="match status" value="1"/>
</dbReference>
<evidence type="ECO:0000256" key="2">
    <source>
        <dbReference type="ARBA" id="ARBA00022475"/>
    </source>
</evidence>
<dbReference type="SUPFAM" id="SSF50331">
    <property type="entry name" value="MOP-like"/>
    <property type="match status" value="1"/>
</dbReference>
<keyword evidence="7" id="KW-0406">Ion transport</keyword>
<dbReference type="EMBL" id="UAQM01000027">
    <property type="protein sequence ID" value="SPU46060.1"/>
    <property type="molecule type" value="Genomic_DNA"/>
</dbReference>
<reference evidence="10 14" key="2">
    <citation type="submission" date="2019-01" db="EMBL/GenBank/DDBJ databases">
        <title>Brevundimonas diminuta Genome sequencing and assembly.</title>
        <authorList>
            <person name="Chen H."/>
        </authorList>
    </citation>
    <scope>NUCLEOTIDE SEQUENCE [LARGE SCALE GENOMIC DNA]</scope>
    <source>
        <strain evidence="10">ATCC</strain>
        <strain evidence="14">ATCC(B) 19146</strain>
    </source>
</reference>
<evidence type="ECO:0000256" key="4">
    <source>
        <dbReference type="ARBA" id="ARBA00022741"/>
    </source>
</evidence>
<name>A0A2X1AQA9_BREDI</name>
<keyword evidence="5 12" id="KW-0067">ATP-binding</keyword>
<dbReference type="Proteomes" id="UP000287388">
    <property type="component" value="Chromosome"/>
</dbReference>
<evidence type="ECO:0000313" key="13">
    <source>
        <dbReference type="Proteomes" id="UP000250358"/>
    </source>
</evidence>
<evidence type="ECO:0000256" key="3">
    <source>
        <dbReference type="ARBA" id="ARBA00022496"/>
    </source>
</evidence>
<dbReference type="PANTHER" id="PTHR42781">
    <property type="entry name" value="SPERMIDINE/PUTRESCINE IMPORT ATP-BINDING PROTEIN POTA"/>
    <property type="match status" value="1"/>
</dbReference>
<dbReference type="SMART" id="SM00382">
    <property type="entry name" value="AAA"/>
    <property type="match status" value="1"/>
</dbReference>
<accession>A0A2X1AQA9</accession>
<dbReference type="SUPFAM" id="SSF52540">
    <property type="entry name" value="P-loop containing nucleoside triphosphate hydrolases"/>
    <property type="match status" value="1"/>
</dbReference>
<dbReference type="PROSITE" id="PS50893">
    <property type="entry name" value="ABC_TRANSPORTER_2"/>
    <property type="match status" value="1"/>
</dbReference>
<dbReference type="KEGG" id="bdm:EQG53_11990"/>
<dbReference type="InterPro" id="IPR027417">
    <property type="entry name" value="P-loop_NTPase"/>
</dbReference>
<evidence type="ECO:0000256" key="7">
    <source>
        <dbReference type="ARBA" id="ARBA00023065"/>
    </source>
</evidence>
<reference evidence="11 15" key="3">
    <citation type="submission" date="2020-12" db="EMBL/GenBank/DDBJ databases">
        <title>FDA dAtabase for Regulatory Grade micrObial Sequences (FDA-ARGOS): Supporting development and validation of Infectious Disease Dx tests.</title>
        <authorList>
            <person name="Kerrigan L."/>
            <person name="Long C."/>
            <person name="Tallon L."/>
            <person name="Sadzewicz L."/>
            <person name="Zhao X."/>
            <person name="Boylan J."/>
            <person name="Ott S."/>
            <person name="Bowen H."/>
            <person name="Vavikolanu K."/>
            <person name="Mehta A."/>
            <person name="Aluvathingal J."/>
            <person name="Nadendla S."/>
            <person name="Yan Y."/>
            <person name="Sichtig H."/>
        </authorList>
    </citation>
    <scope>NUCLEOTIDE SEQUENCE [LARGE SCALE GENOMIC DNA]</scope>
    <source>
        <strain evidence="11 15">FDAARGOS_1026</strain>
    </source>
</reference>
<evidence type="ECO:0000313" key="15">
    <source>
        <dbReference type="Proteomes" id="UP000596117"/>
    </source>
</evidence>
<keyword evidence="4" id="KW-0547">Nucleotide-binding</keyword>
<evidence type="ECO:0000256" key="6">
    <source>
        <dbReference type="ARBA" id="ARBA00023004"/>
    </source>
</evidence>
<keyword evidence="6" id="KW-0408">Iron</keyword>
<reference evidence="12 13" key="1">
    <citation type="submission" date="2018-06" db="EMBL/GenBank/DDBJ databases">
        <authorList>
            <consortium name="Pathogen Informatics"/>
            <person name="Doyle S."/>
        </authorList>
    </citation>
    <scope>NUCLEOTIDE SEQUENCE [LARGE SCALE GENOMIC DNA]</scope>
    <source>
        <strain evidence="12 13">NCTC11165</strain>
    </source>
</reference>
<dbReference type="PANTHER" id="PTHR42781:SF4">
    <property type="entry name" value="SPERMIDINE_PUTRESCINE IMPORT ATP-BINDING PROTEIN POTA"/>
    <property type="match status" value="1"/>
</dbReference>
<keyword evidence="12" id="KW-0378">Hydrolase</keyword>
<evidence type="ECO:0000313" key="11">
    <source>
        <dbReference type="EMBL" id="QQB87593.1"/>
    </source>
</evidence>
<evidence type="ECO:0000256" key="1">
    <source>
        <dbReference type="ARBA" id="ARBA00022448"/>
    </source>
</evidence>
<dbReference type="GO" id="GO:0015408">
    <property type="term" value="F:ABC-type ferric iron transporter activity"/>
    <property type="evidence" value="ECO:0007669"/>
    <property type="project" value="InterPro"/>
</dbReference>
<dbReference type="Proteomes" id="UP000250358">
    <property type="component" value="Unassembled WGS sequence"/>
</dbReference>
<dbReference type="EMBL" id="CP035093">
    <property type="protein sequence ID" value="QAT15026.1"/>
    <property type="molecule type" value="Genomic_DNA"/>
</dbReference>
<evidence type="ECO:0000313" key="12">
    <source>
        <dbReference type="EMBL" id="SPU46060.1"/>
    </source>
</evidence>
<keyword evidence="3" id="KW-0410">Iron transport</keyword>